<dbReference type="InterPro" id="IPR012480">
    <property type="entry name" value="Hepar_II_III_C"/>
</dbReference>
<keyword evidence="8" id="KW-1185">Reference proteome</keyword>
<dbReference type="Pfam" id="PF07940">
    <property type="entry name" value="Hepar_II_III_C"/>
    <property type="match status" value="1"/>
</dbReference>
<proteinExistence type="predicted"/>
<organism evidence="7 8">
    <name type="scientific">Lichenicola cladoniae</name>
    <dbReference type="NCBI Taxonomy" id="1484109"/>
    <lineage>
        <taxon>Bacteria</taxon>
        <taxon>Pseudomonadati</taxon>
        <taxon>Pseudomonadota</taxon>
        <taxon>Alphaproteobacteria</taxon>
        <taxon>Acetobacterales</taxon>
        <taxon>Acetobacteraceae</taxon>
        <taxon>Lichenicola</taxon>
    </lineage>
</organism>
<dbReference type="AlphaFoldDB" id="A0A6M8HUB8"/>
<reference evidence="7 8" key="1">
    <citation type="journal article" date="2014" name="World J. Microbiol. Biotechnol.">
        <title>Biodiversity and physiological characteristics of Antarctic and Arctic lichens-associated bacteria.</title>
        <authorList>
            <person name="Lee Y.M."/>
            <person name="Kim E.H."/>
            <person name="Lee H.K."/>
            <person name="Hong S.G."/>
        </authorList>
    </citation>
    <scope>NUCLEOTIDE SEQUENCE [LARGE SCALE GENOMIC DNA]</scope>
    <source>
        <strain evidence="7 8">PAMC 26569</strain>
    </source>
</reference>
<dbReference type="GO" id="GO:0042597">
    <property type="term" value="C:periplasmic space"/>
    <property type="evidence" value="ECO:0007669"/>
    <property type="project" value="UniProtKB-SubCell"/>
</dbReference>
<dbReference type="EMBL" id="CP053708">
    <property type="protein sequence ID" value="QKE92113.1"/>
    <property type="molecule type" value="Genomic_DNA"/>
</dbReference>
<evidence type="ECO:0000256" key="2">
    <source>
        <dbReference type="ARBA" id="ARBA00022729"/>
    </source>
</evidence>
<dbReference type="KEGG" id="lck:HN018_20590"/>
<accession>A0A6M8HUB8</accession>
<dbReference type="PANTHER" id="PTHR39210">
    <property type="entry name" value="HEPARIN-SULFATE LYASE"/>
    <property type="match status" value="1"/>
</dbReference>
<evidence type="ECO:0000313" key="7">
    <source>
        <dbReference type="EMBL" id="QKE92113.1"/>
    </source>
</evidence>
<protein>
    <submittedName>
        <fullName evidence="7">Heparinase</fullName>
    </submittedName>
</protein>
<keyword evidence="3" id="KW-0574">Periplasm</keyword>
<name>A0A6M8HUB8_9PROT</name>
<keyword evidence="4" id="KW-0456">Lyase</keyword>
<comment type="subcellular location">
    <subcellularLocation>
        <location evidence="1">Periplasm</location>
    </subcellularLocation>
</comment>
<dbReference type="GO" id="GO:0016829">
    <property type="term" value="F:lyase activity"/>
    <property type="evidence" value="ECO:0007669"/>
    <property type="project" value="UniProtKB-KW"/>
</dbReference>
<gene>
    <name evidence="7" type="ORF">HN018_20590</name>
</gene>
<dbReference type="InterPro" id="IPR008929">
    <property type="entry name" value="Chondroitin_lyas"/>
</dbReference>
<evidence type="ECO:0000256" key="1">
    <source>
        <dbReference type="ARBA" id="ARBA00004418"/>
    </source>
</evidence>
<evidence type="ECO:0000256" key="5">
    <source>
        <dbReference type="SAM" id="MobiDB-lite"/>
    </source>
</evidence>
<feature type="domain" description="Heparinase II/III-like C-terminal" evidence="6">
    <location>
        <begin position="307"/>
        <end position="530"/>
    </location>
</feature>
<evidence type="ECO:0000259" key="6">
    <source>
        <dbReference type="Pfam" id="PF07940"/>
    </source>
</evidence>
<dbReference type="Proteomes" id="UP000500767">
    <property type="component" value="Chromosome"/>
</dbReference>
<evidence type="ECO:0000313" key="8">
    <source>
        <dbReference type="Proteomes" id="UP000500767"/>
    </source>
</evidence>
<evidence type="ECO:0000256" key="3">
    <source>
        <dbReference type="ARBA" id="ARBA00022764"/>
    </source>
</evidence>
<dbReference type="Gene3D" id="1.50.10.100">
    <property type="entry name" value="Chondroitin AC/alginate lyase"/>
    <property type="match status" value="1"/>
</dbReference>
<keyword evidence="2" id="KW-0732">Signal</keyword>
<feature type="compositionally biased region" description="Low complexity" evidence="5">
    <location>
        <begin position="538"/>
        <end position="565"/>
    </location>
</feature>
<dbReference type="RefSeq" id="WP_171837052.1">
    <property type="nucleotide sequence ID" value="NZ_CP053708.1"/>
</dbReference>
<feature type="region of interest" description="Disordered" evidence="5">
    <location>
        <begin position="538"/>
        <end position="572"/>
    </location>
</feature>
<dbReference type="Gene3D" id="2.70.98.70">
    <property type="match status" value="1"/>
</dbReference>
<sequence>MVVRRIARDARLSLARLPGLGGSRVPDAPSVSIRDLWPGDTGRGARLMKGELVFSGAISQLQPNRSVAATGTASQWNDLLVPPLLRAHAHGFSWLRDLRALGTDAGRLRARALASEWLARPPNDPVARTPYVVASRVTAWLTHYDFFAASADDAFRQRLMTRLMVDARALAADIPTAIHDHRALACLKGLLACAVAMPEQAGFLTRTMRHIGPEIGRQILPDGSHAERTPGAQFAALRELAEMRALMQTGQIAQPLALSAALDRMTPVLRALRHGDGGLALFNGSHEESPAQIDLVLSQATRGRLVAADMPDGGFIRIQSGRSLLLLDAGPPAPSGFDGDAHAGTLSFEMSVGRERLIVNCGAGVLPAWRDALRATAAHSTLVVCDTSSSEFRAGTVVRRPANVVIDHRQANGAHWLDLSQDGYVPGFGAVHQRRIYVADGGEDVRGEDMVTADNPVAFALRFHLHPTVKPVREGQDGSDEEGGAVLMTLPSGSVWRLRADSGRLSIEESIYLGGDSPARTSQIVVVPRAAAAKAAAPVADEAAADTEGAAPDEPVEAPDASAEVAPDEEKTRLQTIRWAISRVEG</sequence>
<dbReference type="PANTHER" id="PTHR39210:SF1">
    <property type="entry name" value="HEPARIN-SULFATE LYASE"/>
    <property type="match status" value="1"/>
</dbReference>
<evidence type="ECO:0000256" key="4">
    <source>
        <dbReference type="ARBA" id="ARBA00023239"/>
    </source>
</evidence>